<dbReference type="EMBL" id="GBRH01185866">
    <property type="protein sequence ID" value="JAE12030.1"/>
    <property type="molecule type" value="Transcribed_RNA"/>
</dbReference>
<protein>
    <submittedName>
        <fullName evidence="1">26S proteasome regulatory subunit rpn1, putative</fullName>
    </submittedName>
</protein>
<proteinExistence type="predicted"/>
<accession>A0A0A9FG65</accession>
<dbReference type="GO" id="GO:0000502">
    <property type="term" value="C:proteasome complex"/>
    <property type="evidence" value="ECO:0007669"/>
    <property type="project" value="UniProtKB-KW"/>
</dbReference>
<dbReference type="AlphaFoldDB" id="A0A0A9FG65"/>
<name>A0A0A9FG65_ARUDO</name>
<evidence type="ECO:0000313" key="1">
    <source>
        <dbReference type="EMBL" id="JAE12030.1"/>
    </source>
</evidence>
<sequence length="66" mass="7316">MQSIPRARGTARLIFCSPYCKRRSSERTAISAPNSSAIAIRAIPRTAGPWCVSPFSRCCEQIPRSF</sequence>
<organism evidence="1">
    <name type="scientific">Arundo donax</name>
    <name type="common">Giant reed</name>
    <name type="synonym">Donax arundinaceus</name>
    <dbReference type="NCBI Taxonomy" id="35708"/>
    <lineage>
        <taxon>Eukaryota</taxon>
        <taxon>Viridiplantae</taxon>
        <taxon>Streptophyta</taxon>
        <taxon>Embryophyta</taxon>
        <taxon>Tracheophyta</taxon>
        <taxon>Spermatophyta</taxon>
        <taxon>Magnoliopsida</taxon>
        <taxon>Liliopsida</taxon>
        <taxon>Poales</taxon>
        <taxon>Poaceae</taxon>
        <taxon>PACMAD clade</taxon>
        <taxon>Arundinoideae</taxon>
        <taxon>Arundineae</taxon>
        <taxon>Arundo</taxon>
    </lineage>
</organism>
<keyword evidence="1" id="KW-0647">Proteasome</keyword>
<reference evidence="1" key="2">
    <citation type="journal article" date="2015" name="Data Brief">
        <title>Shoot transcriptome of the giant reed, Arundo donax.</title>
        <authorList>
            <person name="Barrero R.A."/>
            <person name="Guerrero F.D."/>
            <person name="Moolhuijzen P."/>
            <person name="Goolsby J.A."/>
            <person name="Tidwell J."/>
            <person name="Bellgard S.E."/>
            <person name="Bellgard M.I."/>
        </authorList>
    </citation>
    <scope>NUCLEOTIDE SEQUENCE</scope>
    <source>
        <tissue evidence="1">Shoot tissue taken approximately 20 cm above the soil surface</tissue>
    </source>
</reference>
<reference evidence="1" key="1">
    <citation type="submission" date="2014-09" db="EMBL/GenBank/DDBJ databases">
        <authorList>
            <person name="Magalhaes I.L.F."/>
            <person name="Oliveira U."/>
            <person name="Santos F.R."/>
            <person name="Vidigal T.H.D.A."/>
            <person name="Brescovit A.D."/>
            <person name="Santos A.J."/>
        </authorList>
    </citation>
    <scope>NUCLEOTIDE SEQUENCE</scope>
    <source>
        <tissue evidence="1">Shoot tissue taken approximately 20 cm above the soil surface</tissue>
    </source>
</reference>